<keyword evidence="6" id="KW-0175">Coiled coil</keyword>
<dbReference type="PROSITE" id="PS51804">
    <property type="entry name" value="ZF_C2HC_LYAR"/>
    <property type="match status" value="2"/>
</dbReference>
<dbReference type="GO" id="GO:0005730">
    <property type="term" value="C:nucleolus"/>
    <property type="evidence" value="ECO:0007669"/>
    <property type="project" value="UniProtKB-ARBA"/>
</dbReference>
<evidence type="ECO:0000256" key="6">
    <source>
        <dbReference type="ARBA" id="ARBA00023054"/>
    </source>
</evidence>
<dbReference type="GO" id="GO:0000122">
    <property type="term" value="P:negative regulation of transcription by RNA polymerase II"/>
    <property type="evidence" value="ECO:0007669"/>
    <property type="project" value="TreeGrafter"/>
</dbReference>
<keyword evidence="7" id="KW-0539">Nucleus</keyword>
<evidence type="ECO:0000256" key="10">
    <source>
        <dbReference type="PROSITE-ProRule" id="PRU01145"/>
    </source>
</evidence>
<evidence type="ECO:0000259" key="12">
    <source>
        <dbReference type="Pfam" id="PF08790"/>
    </source>
</evidence>
<evidence type="ECO:0000256" key="1">
    <source>
        <dbReference type="ARBA" id="ARBA00004123"/>
    </source>
</evidence>
<dbReference type="PANTHER" id="PTHR13100">
    <property type="entry name" value="CELL GROWTH-REGULATING NUCLEOLAR PROTEIN LYAR"/>
    <property type="match status" value="1"/>
</dbReference>
<keyword evidence="15" id="KW-1185">Reference proteome</keyword>
<reference evidence="14" key="1">
    <citation type="submission" date="2022-01" db="EMBL/GenBank/DDBJ databases">
        <authorList>
            <person name="Braso-Vives M."/>
        </authorList>
    </citation>
    <scope>NUCLEOTIDE SEQUENCE</scope>
</reference>
<evidence type="ECO:0000256" key="7">
    <source>
        <dbReference type="ARBA" id="ARBA00023242"/>
    </source>
</evidence>
<evidence type="ECO:0000256" key="9">
    <source>
        <dbReference type="ARBA" id="ARBA00069216"/>
    </source>
</evidence>
<dbReference type="GO" id="GO:0008270">
    <property type="term" value="F:zinc ion binding"/>
    <property type="evidence" value="ECO:0007669"/>
    <property type="project" value="UniProtKB-KW"/>
</dbReference>
<evidence type="ECO:0000256" key="4">
    <source>
        <dbReference type="ARBA" id="ARBA00022771"/>
    </source>
</evidence>
<keyword evidence="2" id="KW-0479">Metal-binding</keyword>
<feature type="region of interest" description="Disordered" evidence="11">
    <location>
        <begin position="188"/>
        <end position="362"/>
    </location>
</feature>
<evidence type="ECO:0000256" key="8">
    <source>
        <dbReference type="ARBA" id="ARBA00063961"/>
    </source>
</evidence>
<name>A0A8K0EL80_BRALA</name>
<keyword evidence="5" id="KW-0862">Zinc</keyword>
<sequence>MFGSVEFQDGGVRSAKVRKDISLVFFWLKLNSVEEEREFCFVMVFFNCNACGQTVKKNQVEKHYLTACRSCDMLSCLDCGKDFWGDDYKSHTQCISEEDKYGGKGVTGHRMTKGEAKQDAWLKQVQKSMNDVNASPQVRNLWERLSGYSNIPRKKAKFENFVKNSLRIHNNHLVSQVWEVFSAAQQQQQKEQQQDQEKQKLESEEQEKEDVIKDHSTEDKILDSDSKEESGKISKRQRKDERRLKANKKEKKDRSKENVDGETLTKLKKQKSKKTEEIQLENGRVERREEKKKMKSTENKECQPTQDDASGPQKAKRKKRKQQDVEEESCKEKVMEKDTENKEEQPKKKKKKLDEPEEAVEKTAKPGILVAKFPWESVISSVLLKAGDHELSVKKLKKKVLAEFHARGGDSKTRTEEKLLATFHKKINKNPRFKVIKDRVKLVQ</sequence>
<keyword evidence="4 10" id="KW-0863">Zinc-finger</keyword>
<dbReference type="GO" id="GO:0003677">
    <property type="term" value="F:DNA binding"/>
    <property type="evidence" value="ECO:0007669"/>
    <property type="project" value="InterPro"/>
</dbReference>
<dbReference type="OrthoDB" id="21474at2759"/>
<dbReference type="FunFam" id="1.10.10.2100:FF:000002">
    <property type="entry name" value="cell growth-regulating nucleolar protein-like"/>
    <property type="match status" value="1"/>
</dbReference>
<dbReference type="GO" id="GO:0006364">
    <property type="term" value="P:rRNA processing"/>
    <property type="evidence" value="ECO:0007669"/>
    <property type="project" value="TreeGrafter"/>
</dbReference>
<dbReference type="FunFam" id="3.30.1490.490:FF:000001">
    <property type="entry name" value="cell growth-regulating nucleolar protein-like"/>
    <property type="match status" value="1"/>
</dbReference>
<gene>
    <name evidence="14" type="primary">LYAR</name>
    <name evidence="14" type="ORF">BLAG_LOCUS15914</name>
</gene>
<dbReference type="InterPro" id="IPR036236">
    <property type="entry name" value="Znf_C2H2_sf"/>
</dbReference>
<feature type="domain" description="Cell growth-regulating nucleolar protein-like winged helix" evidence="13">
    <location>
        <begin position="371"/>
        <end position="443"/>
    </location>
</feature>
<evidence type="ECO:0000256" key="11">
    <source>
        <dbReference type="SAM" id="MobiDB-lite"/>
    </source>
</evidence>
<dbReference type="InterPro" id="IPR014898">
    <property type="entry name" value="Znf_C2H2_LYAR"/>
</dbReference>
<feature type="compositionally biased region" description="Basic and acidic residues" evidence="11">
    <location>
        <begin position="192"/>
        <end position="244"/>
    </location>
</feature>
<feature type="compositionally biased region" description="Basic and acidic residues" evidence="11">
    <location>
        <begin position="250"/>
        <end position="265"/>
    </location>
</feature>
<dbReference type="Proteomes" id="UP000838412">
    <property type="component" value="Chromosome 3"/>
</dbReference>
<comment type="subunit">
    <text evidence="8">Interacts with PRMT5; this interaction is direct. Interacts with GNL2 and RPL23A. Interacts with nucleolin/NCL; this interaction is direct. Interacts with phosphorylated IRF3; this interaction impairs IRF3 DNA-binding activity.</text>
</comment>
<dbReference type="InterPro" id="IPR058719">
    <property type="entry name" value="WHD_LYAR"/>
</dbReference>
<dbReference type="InterPro" id="IPR039999">
    <property type="entry name" value="LYAR"/>
</dbReference>
<feature type="compositionally biased region" description="Basic and acidic residues" evidence="11">
    <location>
        <begin position="273"/>
        <end position="301"/>
    </location>
</feature>
<dbReference type="Gene3D" id="1.10.10.2100">
    <property type="match status" value="1"/>
</dbReference>
<dbReference type="Pfam" id="PF08790">
    <property type="entry name" value="zf-LYAR"/>
    <property type="match status" value="1"/>
</dbReference>
<keyword evidence="3" id="KW-0677">Repeat</keyword>
<dbReference type="Gene3D" id="3.30.1490.490">
    <property type="match status" value="1"/>
</dbReference>
<feature type="domain" description="Zinc finger C2H2 LYAR-type" evidence="12">
    <location>
        <begin position="74"/>
        <end position="101"/>
    </location>
</feature>
<dbReference type="AlphaFoldDB" id="A0A8K0EL80"/>
<evidence type="ECO:0000256" key="2">
    <source>
        <dbReference type="ARBA" id="ARBA00022723"/>
    </source>
</evidence>
<evidence type="ECO:0000313" key="14">
    <source>
        <dbReference type="EMBL" id="CAH1258290.1"/>
    </source>
</evidence>
<protein>
    <recommendedName>
        <fullName evidence="9">Cell growth-regulating nucleolar protein</fullName>
    </recommendedName>
</protein>
<dbReference type="SUPFAM" id="SSF57667">
    <property type="entry name" value="beta-beta-alpha zinc fingers"/>
    <property type="match status" value="2"/>
</dbReference>
<evidence type="ECO:0000256" key="3">
    <source>
        <dbReference type="ARBA" id="ARBA00022737"/>
    </source>
</evidence>
<proteinExistence type="predicted"/>
<dbReference type="Pfam" id="PF25879">
    <property type="entry name" value="WHD_LYAR"/>
    <property type="match status" value="1"/>
</dbReference>
<evidence type="ECO:0000313" key="15">
    <source>
        <dbReference type="Proteomes" id="UP000838412"/>
    </source>
</evidence>
<dbReference type="PANTHER" id="PTHR13100:SF10">
    <property type="entry name" value="CELL GROWTH-REGULATING NUCLEOLAR PROTEIN"/>
    <property type="match status" value="1"/>
</dbReference>
<organism evidence="14 15">
    <name type="scientific">Branchiostoma lanceolatum</name>
    <name type="common">Common lancelet</name>
    <name type="synonym">Amphioxus lanceolatum</name>
    <dbReference type="NCBI Taxonomy" id="7740"/>
    <lineage>
        <taxon>Eukaryota</taxon>
        <taxon>Metazoa</taxon>
        <taxon>Chordata</taxon>
        <taxon>Cephalochordata</taxon>
        <taxon>Leptocardii</taxon>
        <taxon>Amphioxiformes</taxon>
        <taxon>Branchiostomatidae</taxon>
        <taxon>Branchiostoma</taxon>
    </lineage>
</organism>
<dbReference type="EMBL" id="OV696688">
    <property type="protein sequence ID" value="CAH1258290.1"/>
    <property type="molecule type" value="Genomic_DNA"/>
</dbReference>
<evidence type="ECO:0000259" key="13">
    <source>
        <dbReference type="Pfam" id="PF25879"/>
    </source>
</evidence>
<comment type="subcellular location">
    <subcellularLocation>
        <location evidence="1">Nucleus</location>
    </subcellularLocation>
</comment>
<evidence type="ECO:0000256" key="5">
    <source>
        <dbReference type="ARBA" id="ARBA00022833"/>
    </source>
</evidence>
<feature type="compositionally biased region" description="Basic and acidic residues" evidence="11">
    <location>
        <begin position="322"/>
        <end position="346"/>
    </location>
</feature>
<accession>A0A8K0EL80</accession>